<comment type="caution">
    <text evidence="2">The sequence shown here is derived from an EMBL/GenBank/DDBJ whole genome shotgun (WGS) entry which is preliminary data.</text>
</comment>
<evidence type="ECO:0000313" key="3">
    <source>
        <dbReference type="Proteomes" id="UP001151760"/>
    </source>
</evidence>
<feature type="compositionally biased region" description="Basic and acidic residues" evidence="1">
    <location>
        <begin position="399"/>
        <end position="411"/>
    </location>
</feature>
<evidence type="ECO:0000256" key="1">
    <source>
        <dbReference type="SAM" id="MobiDB-lite"/>
    </source>
</evidence>
<reference evidence="2" key="2">
    <citation type="submission" date="2022-01" db="EMBL/GenBank/DDBJ databases">
        <authorList>
            <person name="Yamashiro T."/>
            <person name="Shiraishi A."/>
            <person name="Satake H."/>
            <person name="Nakayama K."/>
        </authorList>
    </citation>
    <scope>NUCLEOTIDE SEQUENCE</scope>
</reference>
<feature type="compositionally biased region" description="Basic and acidic residues" evidence="1">
    <location>
        <begin position="270"/>
        <end position="287"/>
    </location>
</feature>
<name>A0ABQ5H8N2_9ASTR</name>
<accession>A0ABQ5H8N2</accession>
<keyword evidence="3" id="KW-1185">Reference proteome</keyword>
<dbReference type="Proteomes" id="UP001151760">
    <property type="component" value="Unassembled WGS sequence"/>
</dbReference>
<gene>
    <name evidence="2" type="ORF">Tco_1057949</name>
</gene>
<reference evidence="2" key="1">
    <citation type="journal article" date="2022" name="Int. J. Mol. Sci.">
        <title>Draft Genome of Tanacetum Coccineum: Genomic Comparison of Closely Related Tanacetum-Family Plants.</title>
        <authorList>
            <person name="Yamashiro T."/>
            <person name="Shiraishi A."/>
            <person name="Nakayama K."/>
            <person name="Satake H."/>
        </authorList>
    </citation>
    <scope>NUCLEOTIDE SEQUENCE</scope>
</reference>
<protein>
    <submittedName>
        <fullName evidence="2">Uncharacterized protein</fullName>
    </submittedName>
</protein>
<evidence type="ECO:0000313" key="2">
    <source>
        <dbReference type="EMBL" id="GJT83607.1"/>
    </source>
</evidence>
<feature type="region of interest" description="Disordered" evidence="1">
    <location>
        <begin position="270"/>
        <end position="340"/>
    </location>
</feature>
<feature type="region of interest" description="Disordered" evidence="1">
    <location>
        <begin position="379"/>
        <end position="412"/>
    </location>
</feature>
<dbReference type="EMBL" id="BQNB010019277">
    <property type="protein sequence ID" value="GJT83607.1"/>
    <property type="molecule type" value="Genomic_DNA"/>
</dbReference>
<proteinExistence type="predicted"/>
<organism evidence="2 3">
    <name type="scientific">Tanacetum coccineum</name>
    <dbReference type="NCBI Taxonomy" id="301880"/>
    <lineage>
        <taxon>Eukaryota</taxon>
        <taxon>Viridiplantae</taxon>
        <taxon>Streptophyta</taxon>
        <taxon>Embryophyta</taxon>
        <taxon>Tracheophyta</taxon>
        <taxon>Spermatophyta</taxon>
        <taxon>Magnoliopsida</taxon>
        <taxon>eudicotyledons</taxon>
        <taxon>Gunneridae</taxon>
        <taxon>Pentapetalae</taxon>
        <taxon>asterids</taxon>
        <taxon>campanulids</taxon>
        <taxon>Asterales</taxon>
        <taxon>Asteraceae</taxon>
        <taxon>Asteroideae</taxon>
        <taxon>Anthemideae</taxon>
        <taxon>Anthemidinae</taxon>
        <taxon>Tanacetum</taxon>
    </lineage>
</organism>
<sequence length="524" mass="59064">MYDDVNAELKDAELADEGKDDEEIFGKDVLIFCLRVRSLHCLFVKGAYGCILGTLFRSVQMVGTRQSTPEFSDPAFEATVERAVDALLPGLTTRLTNEIRPNGTGEVVTNLPPSTLGWKGLGNRSLDLLALQPLQMMLKTGLLTLRRYSRFWDVLMNSRLGWQVTSLKEMLSIGGRLLNKPNEYFTRSEQQKYEREYHTIRQRDGETSGELMKRFIRLACFVGKKAGPPEEQAKHFKWALCDWILDGIVNTEFTDVAQVANAARNMEILRERSSKNNKRNRDGDRIRPTAQDSNQRGYDQQGYDGRSYDKQGGNSDQKSRHNRGQRYNRSSRSLGQKRYPDYASSPPCDICGKLHLGKACHGVTGACFTYGLIGHMARDRPKNGGNGGRGDENDNQPATKERVFSSTKDHAANSSGTISGTLFLNGGAILSYLIRSDHEYQNCPLHFDDKICFANLLPLEMSDFDISLEVFKLSVLDSMVSWLFFSPSLFHRTRCYKMTNVDKVNAELKKVNQEVAGDQVRDDA</sequence>